<dbReference type="InterPro" id="IPR011257">
    <property type="entry name" value="DNA_glycosylase"/>
</dbReference>
<proteinExistence type="predicted"/>
<evidence type="ECO:0008006" key="2">
    <source>
        <dbReference type="Google" id="ProtNLM"/>
    </source>
</evidence>
<sequence length="107" mass="12858">MMSTPLELFHTAESYVVQHYYSEIKEARKLLKVTLEDVDKTYFMGKYIHVVYCSGFKWSVVNRRWDEIRDTYYYFDVDSIVLFTDEIREEAMKIIGHKNKIDAILKT</sequence>
<dbReference type="SUPFAM" id="SSF48150">
    <property type="entry name" value="DNA-glycosylase"/>
    <property type="match status" value="1"/>
</dbReference>
<comment type="caution">
    <text evidence="1">The sequence shown here is derived from an EMBL/GenBank/DDBJ whole genome shotgun (WGS) entry which is preliminary data.</text>
</comment>
<dbReference type="Gene3D" id="1.10.340.30">
    <property type="entry name" value="Hypothetical protein, domain 2"/>
    <property type="match status" value="1"/>
</dbReference>
<evidence type="ECO:0000313" key="1">
    <source>
        <dbReference type="EMBL" id="GAH39159.1"/>
    </source>
</evidence>
<gene>
    <name evidence="1" type="ORF">S03H2_13696</name>
</gene>
<reference evidence="1" key="1">
    <citation type="journal article" date="2014" name="Front. Microbiol.">
        <title>High frequency of phylogenetically diverse reductive dehalogenase-homologous genes in deep subseafloor sedimentary metagenomes.</title>
        <authorList>
            <person name="Kawai M."/>
            <person name="Futagami T."/>
            <person name="Toyoda A."/>
            <person name="Takaki Y."/>
            <person name="Nishi S."/>
            <person name="Hori S."/>
            <person name="Arai W."/>
            <person name="Tsubouchi T."/>
            <person name="Morono Y."/>
            <person name="Uchiyama I."/>
            <person name="Ito T."/>
            <person name="Fujiyama A."/>
            <person name="Inagaki F."/>
            <person name="Takami H."/>
        </authorList>
    </citation>
    <scope>NUCLEOTIDE SEQUENCE</scope>
    <source>
        <strain evidence="1">Expedition CK06-06</strain>
    </source>
</reference>
<accession>X1GC44</accession>
<organism evidence="1">
    <name type="scientific">marine sediment metagenome</name>
    <dbReference type="NCBI Taxonomy" id="412755"/>
    <lineage>
        <taxon>unclassified sequences</taxon>
        <taxon>metagenomes</taxon>
        <taxon>ecological metagenomes</taxon>
    </lineage>
</organism>
<protein>
    <recommendedName>
        <fullName evidence="2">DNA-3-methyladenine glycosylase I</fullName>
    </recommendedName>
</protein>
<dbReference type="GO" id="GO:0003824">
    <property type="term" value="F:catalytic activity"/>
    <property type="evidence" value="ECO:0007669"/>
    <property type="project" value="InterPro"/>
</dbReference>
<name>X1GC44_9ZZZZ</name>
<dbReference type="GO" id="GO:0006281">
    <property type="term" value="P:DNA repair"/>
    <property type="evidence" value="ECO:0007669"/>
    <property type="project" value="InterPro"/>
</dbReference>
<feature type="non-terminal residue" evidence="1">
    <location>
        <position position="107"/>
    </location>
</feature>
<dbReference type="AlphaFoldDB" id="X1GC44"/>
<dbReference type="EMBL" id="BARU01006949">
    <property type="protein sequence ID" value="GAH39159.1"/>
    <property type="molecule type" value="Genomic_DNA"/>
</dbReference>